<reference evidence="1" key="1">
    <citation type="journal article" date="2015" name="Nature">
        <title>Complex archaea that bridge the gap between prokaryotes and eukaryotes.</title>
        <authorList>
            <person name="Spang A."/>
            <person name="Saw J.H."/>
            <person name="Jorgensen S.L."/>
            <person name="Zaremba-Niedzwiedzka K."/>
            <person name="Martijn J."/>
            <person name="Lind A.E."/>
            <person name="van Eijk R."/>
            <person name="Schleper C."/>
            <person name="Guy L."/>
            <person name="Ettema T.J."/>
        </authorList>
    </citation>
    <scope>NUCLEOTIDE SEQUENCE</scope>
</reference>
<name>A0A0F9DS40_9ZZZZ</name>
<protein>
    <submittedName>
        <fullName evidence="1">Uncharacterized protein</fullName>
    </submittedName>
</protein>
<feature type="non-terminal residue" evidence="1">
    <location>
        <position position="1"/>
    </location>
</feature>
<gene>
    <name evidence="1" type="ORF">LCGC14_2244290</name>
</gene>
<evidence type="ECO:0000313" key="1">
    <source>
        <dbReference type="EMBL" id="KKL56551.1"/>
    </source>
</evidence>
<comment type="caution">
    <text evidence="1">The sequence shown here is derived from an EMBL/GenBank/DDBJ whole genome shotgun (WGS) entry which is preliminary data.</text>
</comment>
<sequence length="51" mass="5976">GMWIGFKDKDVPENILKDIAKDTFQLPDYANHAIVPNSKDIRDLLRKSYER</sequence>
<organism evidence="1">
    <name type="scientific">marine sediment metagenome</name>
    <dbReference type="NCBI Taxonomy" id="412755"/>
    <lineage>
        <taxon>unclassified sequences</taxon>
        <taxon>metagenomes</taxon>
        <taxon>ecological metagenomes</taxon>
    </lineage>
</organism>
<dbReference type="AlphaFoldDB" id="A0A0F9DS40"/>
<proteinExistence type="predicted"/>
<accession>A0A0F9DS40</accession>
<dbReference type="EMBL" id="LAZR01030454">
    <property type="protein sequence ID" value="KKL56551.1"/>
    <property type="molecule type" value="Genomic_DNA"/>
</dbReference>